<organism evidence="1 2">
    <name type="scientific">Lentzea alba</name>
    <dbReference type="NCBI Taxonomy" id="2714351"/>
    <lineage>
        <taxon>Bacteria</taxon>
        <taxon>Bacillati</taxon>
        <taxon>Actinomycetota</taxon>
        <taxon>Actinomycetes</taxon>
        <taxon>Pseudonocardiales</taxon>
        <taxon>Pseudonocardiaceae</taxon>
        <taxon>Lentzea</taxon>
    </lineage>
</organism>
<name>A0A7C9RX97_9PSEU</name>
<sequence>MAVRPGFGVMTARSCSERFGLIALVAALVLLIAAVALSLVPQPELAASASGSTLNREQCAVG</sequence>
<comment type="caution">
    <text evidence="1">The sequence shown here is derived from an EMBL/GenBank/DDBJ whole genome shotgun (WGS) entry which is preliminary data.</text>
</comment>
<accession>A0A7C9RX97</accession>
<reference evidence="1 2" key="1">
    <citation type="submission" date="2020-03" db="EMBL/GenBank/DDBJ databases">
        <title>Isolation and identification of active actinomycetes.</title>
        <authorList>
            <person name="Sun X."/>
        </authorList>
    </citation>
    <scope>NUCLEOTIDE SEQUENCE [LARGE SCALE GENOMIC DNA]</scope>
    <source>
        <strain evidence="1 2">NEAU-D13</strain>
    </source>
</reference>
<protein>
    <submittedName>
        <fullName evidence="1">Uncharacterized protein</fullName>
    </submittedName>
</protein>
<dbReference type="AlphaFoldDB" id="A0A7C9RX97"/>
<dbReference type="Proteomes" id="UP000481360">
    <property type="component" value="Unassembled WGS sequence"/>
</dbReference>
<dbReference type="EMBL" id="JAAMPJ010000012">
    <property type="protein sequence ID" value="NGY64346.1"/>
    <property type="molecule type" value="Genomic_DNA"/>
</dbReference>
<evidence type="ECO:0000313" key="2">
    <source>
        <dbReference type="Proteomes" id="UP000481360"/>
    </source>
</evidence>
<keyword evidence="2" id="KW-1185">Reference proteome</keyword>
<evidence type="ECO:0000313" key="1">
    <source>
        <dbReference type="EMBL" id="NGY64346.1"/>
    </source>
</evidence>
<proteinExistence type="predicted"/>
<gene>
    <name evidence="1" type="ORF">G7043_36075</name>
</gene>